<dbReference type="InterPro" id="IPR036812">
    <property type="entry name" value="NAD(P)_OxRdtase_dom_sf"/>
</dbReference>
<dbReference type="Pfam" id="PF00248">
    <property type="entry name" value="Aldo_ket_red"/>
    <property type="match status" value="1"/>
</dbReference>
<reference evidence="2" key="1">
    <citation type="submission" date="2021-01" db="EMBL/GenBank/DDBJ databases">
        <authorList>
            <person name="Corre E."/>
            <person name="Pelletier E."/>
            <person name="Niang G."/>
            <person name="Scheremetjew M."/>
            <person name="Finn R."/>
            <person name="Kale V."/>
            <person name="Holt S."/>
            <person name="Cochrane G."/>
            <person name="Meng A."/>
            <person name="Brown T."/>
            <person name="Cohen L."/>
        </authorList>
    </citation>
    <scope>NUCLEOTIDE SEQUENCE</scope>
    <source>
        <strain evidence="2">RCC3387</strain>
    </source>
</reference>
<accession>A0A7S2VJ80</accession>
<protein>
    <recommendedName>
        <fullName evidence="1">NADP-dependent oxidoreductase domain-containing protein</fullName>
    </recommendedName>
</protein>
<dbReference type="InterPro" id="IPR023210">
    <property type="entry name" value="NADP_OxRdtase_dom"/>
</dbReference>
<dbReference type="SUPFAM" id="SSF51430">
    <property type="entry name" value="NAD(P)-linked oxidoreductase"/>
    <property type="match status" value="1"/>
</dbReference>
<evidence type="ECO:0000259" key="1">
    <source>
        <dbReference type="Pfam" id="PF00248"/>
    </source>
</evidence>
<dbReference type="Gene3D" id="3.20.20.100">
    <property type="entry name" value="NADP-dependent oxidoreductase domain"/>
    <property type="match status" value="1"/>
</dbReference>
<dbReference type="EMBL" id="HBGW01082412">
    <property type="protein sequence ID" value="CAD9634488.1"/>
    <property type="molecule type" value="Transcribed_RNA"/>
</dbReference>
<feature type="domain" description="NADP-dependent oxidoreductase" evidence="1">
    <location>
        <begin position="40"/>
        <end position="105"/>
    </location>
</feature>
<dbReference type="AlphaFoldDB" id="A0A7S2VJ80"/>
<organism evidence="2">
    <name type="scientific">Zooxanthella nutricula</name>
    <dbReference type="NCBI Taxonomy" id="1333877"/>
    <lineage>
        <taxon>Eukaryota</taxon>
        <taxon>Sar</taxon>
        <taxon>Alveolata</taxon>
        <taxon>Dinophyceae</taxon>
        <taxon>Peridiniales</taxon>
        <taxon>Peridiniales incertae sedis</taxon>
        <taxon>Zooxanthella</taxon>
    </lineage>
</organism>
<sequence>MGLLSGSSKLSAPGARGRDLEAYLAGGVLTGGGHIPEGGVQPLIAKLRAVADRRGKTCSQVALNWIICKGAIPIPGACRVGRMEEYLGCLGWRLSEAEVEELEASADALPFEFEGAGLRFSSAKFVGYGTERWYLD</sequence>
<proteinExistence type="predicted"/>
<name>A0A7S2VJ80_9DINO</name>
<gene>
    <name evidence="2" type="ORF">BRAN1462_LOCUS52310</name>
</gene>
<evidence type="ECO:0000313" key="2">
    <source>
        <dbReference type="EMBL" id="CAD9634488.1"/>
    </source>
</evidence>